<feature type="transmembrane region" description="Helical" evidence="5">
    <location>
        <begin position="457"/>
        <end position="479"/>
    </location>
</feature>
<keyword evidence="7" id="KW-1185">Reference proteome</keyword>
<feature type="transmembrane region" description="Helical" evidence="5">
    <location>
        <begin position="360"/>
        <end position="380"/>
    </location>
</feature>
<feature type="transmembrane region" description="Helical" evidence="5">
    <location>
        <begin position="151"/>
        <end position="170"/>
    </location>
</feature>
<feature type="transmembrane region" description="Helical" evidence="5">
    <location>
        <begin position="239"/>
        <end position="260"/>
    </location>
</feature>
<dbReference type="SUPFAM" id="SSF103473">
    <property type="entry name" value="MFS general substrate transporter"/>
    <property type="match status" value="1"/>
</dbReference>
<feature type="transmembrane region" description="Helical" evidence="5">
    <location>
        <begin position="387"/>
        <end position="410"/>
    </location>
</feature>
<feature type="transmembrane region" description="Helical" evidence="5">
    <location>
        <begin position="64"/>
        <end position="84"/>
    </location>
</feature>
<feature type="transmembrane region" description="Helical" evidence="5">
    <location>
        <begin position="320"/>
        <end position="340"/>
    </location>
</feature>
<evidence type="ECO:0000313" key="8">
    <source>
        <dbReference type="WBParaSite" id="HCON_00119260-00001"/>
    </source>
</evidence>
<dbReference type="PRINTS" id="PR00171">
    <property type="entry name" value="SUGRTRNSPORT"/>
</dbReference>
<feature type="transmembrane region" description="Helical" evidence="5">
    <location>
        <begin position="118"/>
        <end position="139"/>
    </location>
</feature>
<organism evidence="7 8">
    <name type="scientific">Haemonchus contortus</name>
    <name type="common">Barber pole worm</name>
    <dbReference type="NCBI Taxonomy" id="6289"/>
    <lineage>
        <taxon>Eukaryota</taxon>
        <taxon>Metazoa</taxon>
        <taxon>Ecdysozoa</taxon>
        <taxon>Nematoda</taxon>
        <taxon>Chromadorea</taxon>
        <taxon>Rhabditida</taxon>
        <taxon>Rhabditina</taxon>
        <taxon>Rhabditomorpha</taxon>
        <taxon>Strongyloidea</taxon>
        <taxon>Trichostrongylidae</taxon>
        <taxon>Haemonchus</taxon>
    </lineage>
</organism>
<evidence type="ECO:0000256" key="2">
    <source>
        <dbReference type="ARBA" id="ARBA00022692"/>
    </source>
</evidence>
<dbReference type="PANTHER" id="PTHR23503:SF96">
    <property type="entry name" value="MAJOR FACILITATOR SUPERFAMILY (MFS) PROFILE DOMAIN-CONTAINING PROTEIN"/>
    <property type="match status" value="1"/>
</dbReference>
<dbReference type="PROSITE" id="PS50850">
    <property type="entry name" value="MFS"/>
    <property type="match status" value="1"/>
</dbReference>
<evidence type="ECO:0000313" key="7">
    <source>
        <dbReference type="Proteomes" id="UP000025227"/>
    </source>
</evidence>
<evidence type="ECO:0000256" key="1">
    <source>
        <dbReference type="ARBA" id="ARBA00004141"/>
    </source>
</evidence>
<dbReference type="InterPro" id="IPR045263">
    <property type="entry name" value="GLUT"/>
</dbReference>
<reference evidence="8" key="1">
    <citation type="submission" date="2020-12" db="UniProtKB">
        <authorList>
            <consortium name="WormBaseParasite"/>
        </authorList>
    </citation>
    <scope>IDENTIFICATION</scope>
    <source>
        <strain evidence="8">MHco3</strain>
    </source>
</reference>
<evidence type="ECO:0000256" key="5">
    <source>
        <dbReference type="SAM" id="Phobius"/>
    </source>
</evidence>
<dbReference type="InterPro" id="IPR020846">
    <property type="entry name" value="MFS_dom"/>
</dbReference>
<dbReference type="PROSITE" id="PS00216">
    <property type="entry name" value="SUGAR_TRANSPORT_1"/>
    <property type="match status" value="1"/>
</dbReference>
<keyword evidence="3 5" id="KW-1133">Transmembrane helix</keyword>
<keyword evidence="2 5" id="KW-0812">Transmembrane</keyword>
<dbReference type="OMA" id="GWGTSYV"/>
<dbReference type="AlphaFoldDB" id="A0A7I4YQ01"/>
<name>A0A7I4YQ01_HAECO</name>
<dbReference type="Gene3D" id="1.20.1250.20">
    <property type="entry name" value="MFS general substrate transporter like domains"/>
    <property type="match status" value="1"/>
</dbReference>
<dbReference type="GO" id="GO:0016020">
    <property type="term" value="C:membrane"/>
    <property type="evidence" value="ECO:0007669"/>
    <property type="project" value="UniProtKB-SubCell"/>
</dbReference>
<keyword evidence="4 5" id="KW-0472">Membrane</keyword>
<dbReference type="InterPro" id="IPR005829">
    <property type="entry name" value="Sugar_transporter_CS"/>
</dbReference>
<accession>A0A7I4YQ01</accession>
<dbReference type="InterPro" id="IPR003663">
    <property type="entry name" value="Sugar/inositol_transpt"/>
</dbReference>
<dbReference type="OrthoDB" id="4540492at2759"/>
<evidence type="ECO:0000256" key="4">
    <source>
        <dbReference type="ARBA" id="ARBA00023136"/>
    </source>
</evidence>
<feature type="transmembrane region" description="Helical" evidence="5">
    <location>
        <begin position="176"/>
        <end position="198"/>
    </location>
</feature>
<dbReference type="PANTHER" id="PTHR23503">
    <property type="entry name" value="SOLUTE CARRIER FAMILY 2"/>
    <property type="match status" value="1"/>
</dbReference>
<evidence type="ECO:0000256" key="3">
    <source>
        <dbReference type="ARBA" id="ARBA00022989"/>
    </source>
</evidence>
<dbReference type="InterPro" id="IPR036259">
    <property type="entry name" value="MFS_trans_sf"/>
</dbReference>
<dbReference type="GO" id="GO:0015149">
    <property type="term" value="F:hexose transmembrane transporter activity"/>
    <property type="evidence" value="ECO:0007669"/>
    <property type="project" value="TreeGrafter"/>
</dbReference>
<proteinExistence type="predicted"/>
<protein>
    <submittedName>
        <fullName evidence="8">MFS domain-containing protein</fullName>
    </submittedName>
</protein>
<sequence length="545" mass="59863">MGLDSDSTHQKISDSEAYKTEVELAMISELVDFVKRMENSSICKGLIGENSPRKKASKLPSGRLFIAAVLVALGGPFNFGYQLLITNPSQEAFIQFLNDSHHQNHNESLSREQLEGRWSFIISVFFWGCLAGAFLIRILAEKFGRKNALQISHFIQIVSCMLTIFSFYQVDAVVYSVARFLLGLGITISCGVAPMFITECSPKECRGVTSMLNGLLLQAALVVGATLAMPQLFGNGDDWWKLYATELAITTIVMILVIFIHDTPGYLHGSNDDRSERAVRFYHNTSGEELQTTLKQLDQDNIDFQRVGLFSIWKNPMARLGTLVGGVVAVSMVMSGIAAINAFSFEILLSTGLTVEQASFGNIAVCLTSVFGILFSALIVDRFGRRVLLLTTYGLLAVNNLVIAGLMYGFQRAQSNAFGYPLLAAICLFNLLFAAGPGPVALFITAELVDQNSRGAACTWVNVFMCAVRSVLVACYLPLKNFIGQPLAYFSLFFWPMVCTVILLYFFLPETKGKTAAEVQKTWKSMPAPCRKRRQGSASTAASKA</sequence>
<feature type="transmembrane region" description="Helical" evidence="5">
    <location>
        <begin position="485"/>
        <end position="508"/>
    </location>
</feature>
<comment type="subcellular location">
    <subcellularLocation>
        <location evidence="1">Membrane</location>
        <topology evidence="1">Multi-pass membrane protein</topology>
    </subcellularLocation>
</comment>
<dbReference type="Pfam" id="PF00083">
    <property type="entry name" value="Sugar_tr"/>
    <property type="match status" value="1"/>
</dbReference>
<feature type="domain" description="Major facilitator superfamily (MFS) profile" evidence="6">
    <location>
        <begin position="68"/>
        <end position="512"/>
    </location>
</feature>
<dbReference type="WBParaSite" id="HCON_00119260-00001">
    <property type="protein sequence ID" value="HCON_00119260-00001"/>
    <property type="gene ID" value="HCON_00119260"/>
</dbReference>
<feature type="transmembrane region" description="Helical" evidence="5">
    <location>
        <begin position="422"/>
        <end position="445"/>
    </location>
</feature>
<feature type="transmembrane region" description="Helical" evidence="5">
    <location>
        <begin position="210"/>
        <end position="233"/>
    </location>
</feature>
<dbReference type="Proteomes" id="UP000025227">
    <property type="component" value="Unplaced"/>
</dbReference>
<dbReference type="InterPro" id="IPR005828">
    <property type="entry name" value="MFS_sugar_transport-like"/>
</dbReference>
<evidence type="ECO:0000259" key="6">
    <source>
        <dbReference type="PROSITE" id="PS50850"/>
    </source>
</evidence>